<dbReference type="PANTHER" id="PTHR47190">
    <property type="entry name" value="DEHYDROGENASE, PUTATIVE-RELATED"/>
    <property type="match status" value="1"/>
</dbReference>
<evidence type="ECO:0000259" key="5">
    <source>
        <dbReference type="PROSITE" id="PS51164"/>
    </source>
</evidence>
<dbReference type="OrthoDB" id="413885at2759"/>
<dbReference type="EMBL" id="JAAMPI010000404">
    <property type="protein sequence ID" value="KAF4631847.1"/>
    <property type="molecule type" value="Genomic_DNA"/>
</dbReference>
<comment type="similarity">
    <text evidence="1">Belongs to the GMC oxidoreductase family.</text>
</comment>
<dbReference type="Pfam" id="PF05199">
    <property type="entry name" value="GMC_oxred_C"/>
    <property type="match status" value="1"/>
</dbReference>
<dbReference type="Pfam" id="PF00734">
    <property type="entry name" value="CBM_1"/>
    <property type="match status" value="1"/>
</dbReference>
<proteinExistence type="inferred from homology"/>
<dbReference type="Gene3D" id="3.30.410.10">
    <property type="entry name" value="Cholesterol Oxidase, domain 2"/>
    <property type="match status" value="1"/>
</dbReference>
<dbReference type="SUPFAM" id="SSF51905">
    <property type="entry name" value="FAD/NAD(P)-binding domain"/>
    <property type="match status" value="1"/>
</dbReference>
<dbReference type="Pfam" id="PF16010">
    <property type="entry name" value="CDH-cyt"/>
    <property type="match status" value="1"/>
</dbReference>
<evidence type="ECO:0000256" key="3">
    <source>
        <dbReference type="SAM" id="MobiDB-lite"/>
    </source>
</evidence>
<dbReference type="InterPro" id="IPR036188">
    <property type="entry name" value="FAD/NAD-bd_sf"/>
</dbReference>
<evidence type="ECO:0000256" key="4">
    <source>
        <dbReference type="SAM" id="SignalP"/>
    </source>
</evidence>
<evidence type="ECO:0000313" key="6">
    <source>
        <dbReference type="EMBL" id="KAF4631847.1"/>
    </source>
</evidence>
<dbReference type="CDD" id="cd09630">
    <property type="entry name" value="CDH_like_cytochrome"/>
    <property type="match status" value="1"/>
</dbReference>
<dbReference type="GO" id="GO:0047735">
    <property type="term" value="F:cellobiose dehydrogenase (acceptor) activity"/>
    <property type="evidence" value="ECO:0007669"/>
    <property type="project" value="UniProtKB-EC"/>
</dbReference>
<dbReference type="SUPFAM" id="SSF54373">
    <property type="entry name" value="FAD-linked reductases, C-terminal domain"/>
    <property type="match status" value="1"/>
</dbReference>
<protein>
    <submittedName>
        <fullName evidence="6">Cellobiose dehydrogenase</fullName>
        <ecNumber evidence="6">1.1.99.18</ecNumber>
    </submittedName>
</protein>
<dbReference type="InterPro" id="IPR000172">
    <property type="entry name" value="GMC_OxRdtase_N"/>
</dbReference>
<dbReference type="GO" id="GO:0005975">
    <property type="term" value="P:carbohydrate metabolic process"/>
    <property type="evidence" value="ECO:0007669"/>
    <property type="project" value="InterPro"/>
</dbReference>
<dbReference type="SUPFAM" id="SSF49344">
    <property type="entry name" value="CBD9-like"/>
    <property type="match status" value="1"/>
</dbReference>
<comment type="caution">
    <text evidence="6">The sequence shown here is derived from an EMBL/GenBank/DDBJ whole genome shotgun (WGS) entry which is preliminary data.</text>
</comment>
<feature type="domain" description="CBM1" evidence="5">
    <location>
        <begin position="818"/>
        <end position="854"/>
    </location>
</feature>
<dbReference type="InterPro" id="IPR015920">
    <property type="entry name" value="Cellobiose_DH-like_cyt"/>
</dbReference>
<dbReference type="InterPro" id="IPR035971">
    <property type="entry name" value="CBD_sf"/>
</dbReference>
<dbReference type="InterPro" id="IPR053208">
    <property type="entry name" value="GMC_Oxidoreductase_CD"/>
</dbReference>
<dbReference type="SUPFAM" id="SSF57180">
    <property type="entry name" value="Cellulose-binding domain"/>
    <property type="match status" value="1"/>
</dbReference>
<dbReference type="Gene3D" id="3.50.50.60">
    <property type="entry name" value="FAD/NAD(P)-binding domain"/>
    <property type="match status" value="1"/>
</dbReference>
<dbReference type="AlphaFoldDB" id="A0A8H4RKS3"/>
<keyword evidence="2 4" id="KW-0732">Signal</keyword>
<dbReference type="Pfam" id="PF00732">
    <property type="entry name" value="GMC_oxred_N"/>
    <property type="match status" value="1"/>
</dbReference>
<keyword evidence="7" id="KW-1185">Reference proteome</keyword>
<feature type="region of interest" description="Disordered" evidence="3">
    <location>
        <begin position="240"/>
        <end position="263"/>
    </location>
</feature>
<accession>A0A8H4RKS3</accession>
<dbReference type="Proteomes" id="UP000566819">
    <property type="component" value="Unassembled WGS sequence"/>
</dbReference>
<keyword evidence="6" id="KW-0560">Oxidoreductase</keyword>
<organism evidence="6 7">
    <name type="scientific">Cudoniella acicularis</name>
    <dbReference type="NCBI Taxonomy" id="354080"/>
    <lineage>
        <taxon>Eukaryota</taxon>
        <taxon>Fungi</taxon>
        <taxon>Dikarya</taxon>
        <taxon>Ascomycota</taxon>
        <taxon>Pezizomycotina</taxon>
        <taxon>Leotiomycetes</taxon>
        <taxon>Helotiales</taxon>
        <taxon>Tricladiaceae</taxon>
        <taxon>Cudoniella</taxon>
    </lineage>
</organism>
<dbReference type="PANTHER" id="PTHR47190:SF2">
    <property type="entry name" value="CELLOBIOSE DEHYDROGENASE (AFU_ORTHOLOGUE AFUA_2G17620)"/>
    <property type="match status" value="1"/>
</dbReference>
<name>A0A8H4RKS3_9HELO</name>
<dbReference type="EC" id="1.1.99.18" evidence="6"/>
<feature type="chain" id="PRO_5034064247" evidence="4">
    <location>
        <begin position="24"/>
        <end position="854"/>
    </location>
</feature>
<dbReference type="Gene3D" id="2.60.40.1210">
    <property type="entry name" value="Cellobiose dehydrogenase, cytochrome domain"/>
    <property type="match status" value="1"/>
</dbReference>
<gene>
    <name evidence="6" type="ORF">G7Y89_g6283</name>
</gene>
<feature type="signal peptide" evidence="4">
    <location>
        <begin position="1"/>
        <end position="23"/>
    </location>
</feature>
<dbReference type="GO" id="GO:0030248">
    <property type="term" value="F:cellulose binding"/>
    <property type="evidence" value="ECO:0007669"/>
    <property type="project" value="InterPro"/>
</dbReference>
<evidence type="ECO:0000256" key="1">
    <source>
        <dbReference type="ARBA" id="ARBA00010790"/>
    </source>
</evidence>
<evidence type="ECO:0000313" key="7">
    <source>
        <dbReference type="Proteomes" id="UP000566819"/>
    </source>
</evidence>
<dbReference type="GO" id="GO:0050660">
    <property type="term" value="F:flavin adenine dinucleotide binding"/>
    <property type="evidence" value="ECO:0007669"/>
    <property type="project" value="InterPro"/>
</dbReference>
<evidence type="ECO:0000256" key="2">
    <source>
        <dbReference type="ARBA" id="ARBA00022729"/>
    </source>
</evidence>
<dbReference type="InterPro" id="IPR007867">
    <property type="entry name" value="GMC_OxRtase_C"/>
</dbReference>
<reference evidence="6 7" key="1">
    <citation type="submission" date="2020-03" db="EMBL/GenBank/DDBJ databases">
        <title>Draft Genome Sequence of Cudoniella acicularis.</title>
        <authorList>
            <person name="Buettner E."/>
            <person name="Kellner H."/>
        </authorList>
    </citation>
    <scope>NUCLEOTIDE SEQUENCE [LARGE SCALE GENOMIC DNA]</scope>
    <source>
        <strain evidence="6 7">DSM 108380</strain>
    </source>
</reference>
<dbReference type="SMART" id="SM00236">
    <property type="entry name" value="fCBD"/>
    <property type="match status" value="1"/>
</dbReference>
<dbReference type="PROSITE" id="PS51164">
    <property type="entry name" value="CBM1_2"/>
    <property type="match status" value="1"/>
</dbReference>
<dbReference type="GO" id="GO:0005576">
    <property type="term" value="C:extracellular region"/>
    <property type="evidence" value="ECO:0007669"/>
    <property type="project" value="InterPro"/>
</dbReference>
<dbReference type="InterPro" id="IPR000254">
    <property type="entry name" value="CBD"/>
</dbReference>
<sequence length="854" mass="90202">MKTTNFLSGVFGVATCLVSAVLAQDFATHGFFTEPNTNITFYTSFQQNGSISGDGEFSQTSVGGFTFGIALPGNAVTVDSYDYIGLIIGSTPGGKGWTGILQGDNTGAGMPNHLILMAWPTGNGDEIATSFRYAPAYQLPVAYQGTASITKMYSHVNSTHFTMVYFCKRCLIFDDPTQTSFNTSTSKGTYEQGWAQAVSAPVNRANPASDFSQHDNGQGEFQIIVSSAAQASYTKWVPQPTTATSTGASSTATPTATPTSTFSSVPVPTSATYDYVIIGGGAAGIPIADKLSESGKSVLLIEKGIASSARWGGTLRPENGWLDGTNLTWFDVPGECNRIWNGGSAGVACTDTDQMAGCVLGGGAAVNAGLWWKANPVDWDYNFPAGWKATDMAAATERVFSRIPGTDHPSLDGKRYLQSGFDTVSKGLANANWTSVTANDVPGQKNRTYAHTPYMYAHGERGGPQATYLVTAMARKNFQMWLNTSVERINRVGGHATGLDVIAQNNGGRVGTVKLTPVTGRVIVAAGTFGTAKLLFRSGIGPTDQLQVVASSTDGPKMINSTSWINLPVGYSLIDHFNTDTVISHPDVSYYDWPAAWLTPIVSDKDNYLNSRIGPLAQAAPNIGPMMWEEVKGPDGIVRQFQWTARVEGSGGVPNGNTMTLSLYLGRGSVSRGRTTIGKGLNMVVSTLPYGDKNDLATTAIAIDHMVSALKTVSNLTWVLPTANQSGADYLTTIPLTYANIGARRANHWMGSTKLGTDSGLTGGTAVVDTNTKIYGTDNIFVVDASIWPGMPSTNPSALIVVAAEHAAEKIQALAFPKAIGKHGQCGGSAWTGSSLCAAGLTCQVINSRISQCL</sequence>